<organism evidence="3 4">
    <name type="scientific">Lentisphaera profundi</name>
    <dbReference type="NCBI Taxonomy" id="1658616"/>
    <lineage>
        <taxon>Bacteria</taxon>
        <taxon>Pseudomonadati</taxon>
        <taxon>Lentisphaerota</taxon>
        <taxon>Lentisphaeria</taxon>
        <taxon>Lentisphaerales</taxon>
        <taxon>Lentisphaeraceae</taxon>
        <taxon>Lentisphaera</taxon>
    </lineage>
</organism>
<reference evidence="3 4" key="1">
    <citation type="submission" date="2023-02" db="EMBL/GenBank/DDBJ databases">
        <title>Genome sequence of Lentisphaera profundi SAORIC-696.</title>
        <authorList>
            <person name="Kim e."/>
            <person name="Cho J.-C."/>
            <person name="Choi A."/>
            <person name="Kang I."/>
        </authorList>
    </citation>
    <scope>NUCLEOTIDE SEQUENCE [LARGE SCALE GENOMIC DNA]</scope>
    <source>
        <strain evidence="3 4">SAORIC-696</strain>
    </source>
</reference>
<keyword evidence="4" id="KW-1185">Reference proteome</keyword>
<feature type="domain" description="DUF7133" evidence="2">
    <location>
        <begin position="66"/>
        <end position="219"/>
    </location>
</feature>
<dbReference type="Gene3D" id="2.120.10.30">
    <property type="entry name" value="TolB, C-terminal domain"/>
    <property type="match status" value="1"/>
</dbReference>
<evidence type="ECO:0000259" key="2">
    <source>
        <dbReference type="Pfam" id="PF23500"/>
    </source>
</evidence>
<evidence type="ECO:0000313" key="4">
    <source>
        <dbReference type="Proteomes" id="UP001214250"/>
    </source>
</evidence>
<name>A0ABY7VWP7_9BACT</name>
<accession>A0ABY7VWP7</accession>
<keyword evidence="1" id="KW-0732">Signal</keyword>
<dbReference type="InterPro" id="IPR055557">
    <property type="entry name" value="DUF7133"/>
</dbReference>
<feature type="signal peptide" evidence="1">
    <location>
        <begin position="1"/>
        <end position="19"/>
    </location>
</feature>
<evidence type="ECO:0000256" key="1">
    <source>
        <dbReference type="SAM" id="SignalP"/>
    </source>
</evidence>
<protein>
    <recommendedName>
        <fullName evidence="2">DUF7133 domain-containing protein</fullName>
    </recommendedName>
</protein>
<sequence length="472" mass="53453">MKYLLSSVLFFALSMGLIANPKGYEIQTIETPKNVLFHVTGLDTDKDGNMYIATRYGDVWIYKNEKWHKFAEGLHEPCGLVIDDDGSIVVTQKPEMTRLVDSNKDGKADLYLPLTREFKFHNNYHEFNFGGIKDNDGNFIGTLNTAAGPTAKGLKLSAMASQGNWRGWAYKVSPEGKFTPIASGMRSPAGIGRNPQGEMFYTDNQGDYVATSTFHQILPGKFYGHPVSLQDRDDFTVDKLKKMTDEQFDKLRTLPVAWIPQEEVANSPGNPEWIADAGKFGPFKDQFFVGDQTRSNIFRITLQKVKGRYQGCVIDFISGLQCGNIRLKFDKNGDLWSGQTSRGWTARGSKTFGLQKVVWDKKTMPFEILDVKLTKDGFKVDFTEEIDAKSLDKTKISRWWYEYSRKYGAPKSELEDIDATEITLSNNKKSLIIKCPLIKEKVYCLDFSQMLNSKGENLGNKKAYYTIINTLD</sequence>
<dbReference type="SUPFAM" id="SSF63829">
    <property type="entry name" value="Calcium-dependent phosphotriesterase"/>
    <property type="match status" value="1"/>
</dbReference>
<feature type="chain" id="PRO_5047037775" description="DUF7133 domain-containing protein" evidence="1">
    <location>
        <begin position="20"/>
        <end position="472"/>
    </location>
</feature>
<dbReference type="PANTHER" id="PTHR33546:SF1">
    <property type="entry name" value="LARGE, MULTIFUNCTIONAL SECRETED PROTEIN"/>
    <property type="match status" value="1"/>
</dbReference>
<dbReference type="PANTHER" id="PTHR33546">
    <property type="entry name" value="LARGE, MULTIFUNCTIONAL SECRETED PROTEIN-RELATED"/>
    <property type="match status" value="1"/>
</dbReference>
<gene>
    <name evidence="3" type="ORF">PQO03_04160</name>
</gene>
<proteinExistence type="predicted"/>
<evidence type="ECO:0000313" key="3">
    <source>
        <dbReference type="EMBL" id="WDE97149.1"/>
    </source>
</evidence>
<dbReference type="Proteomes" id="UP001214250">
    <property type="component" value="Chromosome 1"/>
</dbReference>
<dbReference type="EMBL" id="CP117811">
    <property type="protein sequence ID" value="WDE97149.1"/>
    <property type="molecule type" value="Genomic_DNA"/>
</dbReference>
<dbReference type="RefSeq" id="WP_274151361.1">
    <property type="nucleotide sequence ID" value="NZ_CP117811.1"/>
</dbReference>
<dbReference type="InterPro" id="IPR011042">
    <property type="entry name" value="6-blade_b-propeller_TolB-like"/>
</dbReference>
<dbReference type="Pfam" id="PF23500">
    <property type="entry name" value="DUF7133"/>
    <property type="match status" value="1"/>
</dbReference>